<keyword evidence="2" id="KW-0804">Transcription</keyword>
<dbReference type="PANTHER" id="PTHR30185:SF18">
    <property type="entry name" value="TRANSCRIPTIONAL REGULATOR MTLR"/>
    <property type="match status" value="1"/>
</dbReference>
<keyword evidence="1" id="KW-0805">Transcription regulation</keyword>
<reference evidence="3 4" key="1">
    <citation type="submission" date="2016-03" db="EMBL/GenBank/DDBJ databases">
        <title>Pediococcus and Lactobacillus from brewery environment - whole genome sequencing and assembly.</title>
        <authorList>
            <person name="Behr J."/>
            <person name="Geissler A.J."/>
            <person name="Vogel R.F."/>
        </authorList>
    </citation>
    <scope>NUCLEOTIDE SEQUENCE [LARGE SCALE GENOMIC DNA]</scope>
    <source>
        <strain evidence="3 4">TMW 1.1989</strain>
    </source>
</reference>
<gene>
    <name evidence="3" type="ORF">AYR53_09005</name>
</gene>
<accession>A0A192H249</accession>
<evidence type="ECO:0000256" key="1">
    <source>
        <dbReference type="ARBA" id="ARBA00023015"/>
    </source>
</evidence>
<proteinExistence type="predicted"/>
<dbReference type="InterPro" id="IPR050661">
    <property type="entry name" value="BglG_antiterminators"/>
</dbReference>
<evidence type="ECO:0000313" key="3">
    <source>
        <dbReference type="EMBL" id="ANK62884.1"/>
    </source>
</evidence>
<dbReference type="GeneID" id="42982394"/>
<dbReference type="PANTHER" id="PTHR30185">
    <property type="entry name" value="CRYPTIC BETA-GLUCOSIDE BGL OPERON ANTITERMINATOR"/>
    <property type="match status" value="1"/>
</dbReference>
<keyword evidence="4" id="KW-1185">Reference proteome</keyword>
<sequence length="493" mass="57808">MLKEDLLDKSEQVLTRLIEKLYLAENALPKQQLVQELQISLSTLNRYGRHLQEDLQAYEPTRTASLMDTGTTLQFNTKGQLSVEQFITETYVQKSINYRLLVLIYQQPGISMFNLANGLNISEASLYRRLKQIRPILAEFKLTVQNGQLIGSELQVRYFYYCLFGLSSYPVASTPAVHDFIHCLQEELGFTFSKSARRHVNRWLQISNRRARQSVDMDSTIPTHIRELYQNNVLYGKVQHCFQQFFKVTRPFEVESLCTMLISLAVFNSKNQVVSRFSLINRKNQTRLNQIVRHIEAEFFAALKITSDEWSFELSKFLFDICARPYCFTGTISNFDQQYAQYYETTIFSANVSQLVNVIHDRLLKSSRPQLRNLVQNNWLYFDQSFHLVLREFQYQQRREIFVGLDTNLNAHLERILREELEQQFRTDLNVIVMLYQPGYAYDLVVTNTATSAYDDADRTYWIANLGNQSDIKNIHDLIHQNYYDGLALERHS</sequence>
<dbReference type="InterPro" id="IPR007737">
    <property type="entry name" value="Mga_HTH"/>
</dbReference>
<evidence type="ECO:0000256" key="2">
    <source>
        <dbReference type="ARBA" id="ARBA00023163"/>
    </source>
</evidence>
<name>A0A192H249_9LACO</name>
<dbReference type="OrthoDB" id="2192016at2"/>
<protein>
    <submittedName>
        <fullName evidence="3">Uncharacterized protein</fullName>
    </submittedName>
</protein>
<dbReference type="EMBL" id="CP014873">
    <property type="protein sequence ID" value="ANK62884.1"/>
    <property type="molecule type" value="Genomic_DNA"/>
</dbReference>
<dbReference type="Pfam" id="PF05043">
    <property type="entry name" value="Mga"/>
    <property type="match status" value="1"/>
</dbReference>
<dbReference type="Proteomes" id="UP000078582">
    <property type="component" value="Chromosome"/>
</dbReference>
<organism evidence="3 4">
    <name type="scientific">Loigolactobacillus backii</name>
    <dbReference type="NCBI Taxonomy" id="375175"/>
    <lineage>
        <taxon>Bacteria</taxon>
        <taxon>Bacillati</taxon>
        <taxon>Bacillota</taxon>
        <taxon>Bacilli</taxon>
        <taxon>Lactobacillales</taxon>
        <taxon>Lactobacillaceae</taxon>
        <taxon>Loigolactobacillus</taxon>
    </lineage>
</organism>
<dbReference type="STRING" id="375175.AYR53_09005"/>
<dbReference type="AlphaFoldDB" id="A0A192H249"/>
<dbReference type="RefSeq" id="WP_068280676.1">
    <property type="nucleotide sequence ID" value="NZ_CP014873.1"/>
</dbReference>
<evidence type="ECO:0000313" key="4">
    <source>
        <dbReference type="Proteomes" id="UP000078582"/>
    </source>
</evidence>